<dbReference type="AlphaFoldDB" id="A0A812J6U8"/>
<feature type="region of interest" description="Disordered" evidence="1">
    <location>
        <begin position="68"/>
        <end position="101"/>
    </location>
</feature>
<dbReference type="Proteomes" id="UP000649617">
    <property type="component" value="Unassembled WGS sequence"/>
</dbReference>
<accession>A0A812J6U8</accession>
<keyword evidence="3" id="KW-1185">Reference proteome</keyword>
<evidence type="ECO:0000256" key="1">
    <source>
        <dbReference type="SAM" id="MobiDB-lite"/>
    </source>
</evidence>
<gene>
    <name evidence="2" type="primary">ANKRD17</name>
    <name evidence="2" type="ORF">SPIL2461_LOCUS1718</name>
</gene>
<evidence type="ECO:0000313" key="2">
    <source>
        <dbReference type="EMBL" id="CAE7198380.1"/>
    </source>
</evidence>
<organism evidence="2 3">
    <name type="scientific">Symbiodinium pilosum</name>
    <name type="common">Dinoflagellate</name>
    <dbReference type="NCBI Taxonomy" id="2952"/>
    <lineage>
        <taxon>Eukaryota</taxon>
        <taxon>Sar</taxon>
        <taxon>Alveolata</taxon>
        <taxon>Dinophyceae</taxon>
        <taxon>Suessiales</taxon>
        <taxon>Symbiodiniaceae</taxon>
        <taxon>Symbiodinium</taxon>
    </lineage>
</organism>
<sequence>HANGTPDHKEEMRYKSVGGYFILIARVEILDGKPVHVSSRGLSPCIVLLEEALTGEVDLRNWPEVIKQRRDHQSEPDSGECSLQGEKKHEERSRRREAKQQNIKYKRRVVKERLDLAEGRAKELILGADEGDEE</sequence>
<proteinExistence type="predicted"/>
<evidence type="ECO:0000313" key="3">
    <source>
        <dbReference type="Proteomes" id="UP000649617"/>
    </source>
</evidence>
<feature type="non-terminal residue" evidence="2">
    <location>
        <position position="134"/>
    </location>
</feature>
<comment type="caution">
    <text evidence="2">The sequence shown here is derived from an EMBL/GenBank/DDBJ whole genome shotgun (WGS) entry which is preliminary data.</text>
</comment>
<dbReference type="EMBL" id="CAJNIZ010001741">
    <property type="protein sequence ID" value="CAE7198380.1"/>
    <property type="molecule type" value="Genomic_DNA"/>
</dbReference>
<name>A0A812J6U8_SYMPI</name>
<reference evidence="2" key="1">
    <citation type="submission" date="2021-02" db="EMBL/GenBank/DDBJ databases">
        <authorList>
            <person name="Dougan E. K."/>
            <person name="Rhodes N."/>
            <person name="Thang M."/>
            <person name="Chan C."/>
        </authorList>
    </citation>
    <scope>NUCLEOTIDE SEQUENCE</scope>
</reference>
<feature type="compositionally biased region" description="Basic and acidic residues" evidence="1">
    <location>
        <begin position="85"/>
        <end position="94"/>
    </location>
</feature>
<protein>
    <submittedName>
        <fullName evidence="2">ANKRD17 protein</fullName>
    </submittedName>
</protein>